<sequence length="80" mass="8655">PTHYGSVQHFGFEFHHLLPDFTATQKEARAAAAVPAQRDRPPARPLLARWSCSLLSALQQPEHTLLQPAHGGAGSVHGLV</sequence>
<organism evidence="1">
    <name type="scientific">Nothobranchius kuhntae</name>
    <name type="common">Beira killifish</name>
    <dbReference type="NCBI Taxonomy" id="321403"/>
    <lineage>
        <taxon>Eukaryota</taxon>
        <taxon>Metazoa</taxon>
        <taxon>Chordata</taxon>
        <taxon>Craniata</taxon>
        <taxon>Vertebrata</taxon>
        <taxon>Euteleostomi</taxon>
        <taxon>Actinopterygii</taxon>
        <taxon>Neopterygii</taxon>
        <taxon>Teleostei</taxon>
        <taxon>Neoteleostei</taxon>
        <taxon>Acanthomorphata</taxon>
        <taxon>Ovalentaria</taxon>
        <taxon>Atherinomorphae</taxon>
        <taxon>Cyprinodontiformes</taxon>
        <taxon>Nothobranchiidae</taxon>
        <taxon>Nothobranchius</taxon>
    </lineage>
</organism>
<dbReference type="EMBL" id="HAEE01003372">
    <property type="protein sequence ID" value="SBR23392.1"/>
    <property type="molecule type" value="Transcribed_RNA"/>
</dbReference>
<keyword evidence="1" id="KW-0472">Membrane</keyword>
<reference evidence="1" key="2">
    <citation type="submission" date="2016-06" db="EMBL/GenBank/DDBJ databases">
        <title>The genome of a short-lived fish provides insights into sex chromosome evolution and the genetic control of aging.</title>
        <authorList>
            <person name="Reichwald K."/>
            <person name="Felder M."/>
            <person name="Petzold A."/>
            <person name="Koch P."/>
            <person name="Groth M."/>
            <person name="Platzer M."/>
        </authorList>
    </citation>
    <scope>NUCLEOTIDE SEQUENCE</scope>
    <source>
        <tissue evidence="1">Brain</tissue>
    </source>
</reference>
<feature type="non-terminal residue" evidence="1">
    <location>
        <position position="80"/>
    </location>
</feature>
<proteinExistence type="predicted"/>
<dbReference type="AlphaFoldDB" id="A0A1A8JU22"/>
<evidence type="ECO:0000313" key="1">
    <source>
        <dbReference type="EMBL" id="SBR23392.1"/>
    </source>
</evidence>
<protein>
    <submittedName>
        <fullName evidence="1">Transmembrane protein 116</fullName>
    </submittedName>
</protein>
<name>A0A1A8JU22_NOTKU</name>
<feature type="non-terminal residue" evidence="1">
    <location>
        <position position="1"/>
    </location>
</feature>
<reference evidence="1" key="1">
    <citation type="submission" date="2016-05" db="EMBL/GenBank/DDBJ databases">
        <authorList>
            <person name="Lavstsen T."/>
            <person name="Jespersen J.S."/>
        </authorList>
    </citation>
    <scope>NUCLEOTIDE SEQUENCE</scope>
    <source>
        <tissue evidence="1">Brain</tissue>
    </source>
</reference>
<keyword evidence="1" id="KW-0812">Transmembrane</keyword>
<gene>
    <name evidence="1" type="primary">TMEM116</name>
</gene>
<accession>A0A1A8JU22</accession>